<sequence>MALPRREHRHRFLRYERLKYTDLDIADFESRLERIYTREIQRVHVVDFQGMPELLWDSFFARMAMEHRDETGVGFDVETLPSDDGTQYARRSQAHEKVTMTNLFYLGGMDVGSVNIPYLLARYLRRLAAGRKSGAHISGGQFVARLAEHFGLLTAEILGELTIIALTLPVIDKRKRQPDAVAGAPTVAEDAPAVNEEIKETRGGCAGTTYRYRELAWTCGEIDDRSGEILHMDDDMHDTVDGC</sequence>
<dbReference type="EMBL" id="BKCJ010003820">
    <property type="protein sequence ID" value="GEU57377.1"/>
    <property type="molecule type" value="Genomic_DNA"/>
</dbReference>
<organism evidence="1">
    <name type="scientific">Tanacetum cinerariifolium</name>
    <name type="common">Dalmatian daisy</name>
    <name type="synonym">Chrysanthemum cinerariifolium</name>
    <dbReference type="NCBI Taxonomy" id="118510"/>
    <lineage>
        <taxon>Eukaryota</taxon>
        <taxon>Viridiplantae</taxon>
        <taxon>Streptophyta</taxon>
        <taxon>Embryophyta</taxon>
        <taxon>Tracheophyta</taxon>
        <taxon>Spermatophyta</taxon>
        <taxon>Magnoliopsida</taxon>
        <taxon>eudicotyledons</taxon>
        <taxon>Gunneridae</taxon>
        <taxon>Pentapetalae</taxon>
        <taxon>asterids</taxon>
        <taxon>campanulids</taxon>
        <taxon>Asterales</taxon>
        <taxon>Asteraceae</taxon>
        <taxon>Asteroideae</taxon>
        <taxon>Anthemideae</taxon>
        <taxon>Anthemidinae</taxon>
        <taxon>Tanacetum</taxon>
    </lineage>
</organism>
<accession>A0A6L2L971</accession>
<evidence type="ECO:0000313" key="1">
    <source>
        <dbReference type="EMBL" id="GEU57377.1"/>
    </source>
</evidence>
<name>A0A6L2L971_TANCI</name>
<proteinExistence type="predicted"/>
<dbReference type="AlphaFoldDB" id="A0A6L2L971"/>
<reference evidence="1" key="1">
    <citation type="journal article" date="2019" name="Sci. Rep.">
        <title>Draft genome of Tanacetum cinerariifolium, the natural source of mosquito coil.</title>
        <authorList>
            <person name="Yamashiro T."/>
            <person name="Shiraishi A."/>
            <person name="Satake H."/>
            <person name="Nakayama K."/>
        </authorList>
    </citation>
    <scope>NUCLEOTIDE SEQUENCE</scope>
</reference>
<protein>
    <submittedName>
        <fullName evidence="1">Uncharacterized protein</fullName>
    </submittedName>
</protein>
<comment type="caution">
    <text evidence="1">The sequence shown here is derived from an EMBL/GenBank/DDBJ whole genome shotgun (WGS) entry which is preliminary data.</text>
</comment>
<gene>
    <name evidence="1" type="ORF">Tci_029355</name>
</gene>